<dbReference type="SUPFAM" id="SSF52166">
    <property type="entry name" value="Ribosomal protein L4"/>
    <property type="match status" value="1"/>
</dbReference>
<dbReference type="Proteomes" id="UP000195326">
    <property type="component" value="Unassembled WGS sequence"/>
</dbReference>
<dbReference type="Pfam" id="PF00573">
    <property type="entry name" value="Ribosomal_L4"/>
    <property type="match status" value="1"/>
</dbReference>
<keyword evidence="6" id="KW-0699">rRNA-binding</keyword>
<dbReference type="GO" id="GO:0003735">
    <property type="term" value="F:structural constituent of ribosome"/>
    <property type="evidence" value="ECO:0007669"/>
    <property type="project" value="InterPro"/>
</dbReference>
<dbReference type="NCBIfam" id="TIGR03953">
    <property type="entry name" value="rplD_bact"/>
    <property type="match status" value="1"/>
</dbReference>
<dbReference type="EMBL" id="NFKK01000004">
    <property type="protein sequence ID" value="OUP53461.1"/>
    <property type="molecule type" value="Genomic_DNA"/>
</dbReference>
<dbReference type="GO" id="GO:1990904">
    <property type="term" value="C:ribonucleoprotein complex"/>
    <property type="evidence" value="ECO:0007669"/>
    <property type="project" value="UniProtKB-KW"/>
</dbReference>
<keyword evidence="3 6" id="KW-0689">Ribosomal protein</keyword>
<dbReference type="GO" id="GO:0019843">
    <property type="term" value="F:rRNA binding"/>
    <property type="evidence" value="ECO:0007669"/>
    <property type="project" value="UniProtKB-UniRule"/>
</dbReference>
<dbReference type="PANTHER" id="PTHR10746:SF6">
    <property type="entry name" value="LARGE RIBOSOMAL SUBUNIT PROTEIN UL4M"/>
    <property type="match status" value="1"/>
</dbReference>
<dbReference type="Proteomes" id="UP000195897">
    <property type="component" value="Unassembled WGS sequence"/>
</dbReference>
<comment type="similarity">
    <text evidence="1 6">Belongs to the universal ribosomal protein uL4 family.</text>
</comment>
<dbReference type="PANTHER" id="PTHR10746">
    <property type="entry name" value="50S RIBOSOMAL PROTEIN L4"/>
    <property type="match status" value="1"/>
</dbReference>
<protein>
    <recommendedName>
        <fullName evidence="5 6">Large ribosomal subunit protein uL4</fullName>
    </recommendedName>
</protein>
<reference evidence="9 10" key="1">
    <citation type="submission" date="2017-04" db="EMBL/GenBank/DDBJ databases">
        <title>Function of individual gut microbiota members based on whole genome sequencing of pure cultures obtained from chicken caecum.</title>
        <authorList>
            <person name="Medvecky M."/>
            <person name="Cejkova D."/>
            <person name="Polansky O."/>
            <person name="Karasova D."/>
            <person name="Kubasova T."/>
            <person name="Cizek A."/>
            <person name="Rychlik I."/>
        </authorList>
    </citation>
    <scope>NUCLEOTIDE SEQUENCE [LARGE SCALE GENOMIC DNA]</scope>
    <source>
        <strain evidence="9">An179</strain>
        <strain evidence="10">An180</strain>
    </source>
</reference>
<comment type="caution">
    <text evidence="8">The sequence shown here is derived from an EMBL/GenBank/DDBJ whole genome shotgun (WGS) entry which is preliminary data.</text>
</comment>
<dbReference type="GO" id="GO:0006412">
    <property type="term" value="P:translation"/>
    <property type="evidence" value="ECO:0007669"/>
    <property type="project" value="UniProtKB-UniRule"/>
</dbReference>
<comment type="function">
    <text evidence="6">Forms part of the polypeptide exit tunnel.</text>
</comment>
<dbReference type="GO" id="GO:0005840">
    <property type="term" value="C:ribosome"/>
    <property type="evidence" value="ECO:0007669"/>
    <property type="project" value="UniProtKB-KW"/>
</dbReference>
<evidence type="ECO:0000313" key="7">
    <source>
        <dbReference type="EMBL" id="OUP53461.1"/>
    </source>
</evidence>
<dbReference type="RefSeq" id="WP_016148796.1">
    <property type="nucleotide sequence ID" value="NZ_CABKSA010000003.1"/>
</dbReference>
<evidence type="ECO:0000256" key="4">
    <source>
        <dbReference type="ARBA" id="ARBA00023274"/>
    </source>
</evidence>
<evidence type="ECO:0000256" key="5">
    <source>
        <dbReference type="ARBA" id="ARBA00035244"/>
    </source>
</evidence>
<gene>
    <name evidence="6" type="primary">rplD</name>
    <name evidence="8" type="ORF">B5F15_03555</name>
    <name evidence="7" type="ORF">B5F17_05500</name>
</gene>
<organism evidence="8 9">
    <name type="scientific">Butyricicoccus pullicaecorum</name>
    <dbReference type="NCBI Taxonomy" id="501571"/>
    <lineage>
        <taxon>Bacteria</taxon>
        <taxon>Bacillati</taxon>
        <taxon>Bacillota</taxon>
        <taxon>Clostridia</taxon>
        <taxon>Eubacteriales</taxon>
        <taxon>Butyricicoccaceae</taxon>
        <taxon>Butyricicoccus</taxon>
    </lineage>
</organism>
<accession>A0A1Y4LXV0</accession>
<evidence type="ECO:0000313" key="9">
    <source>
        <dbReference type="Proteomes" id="UP000195326"/>
    </source>
</evidence>
<proteinExistence type="inferred from homology"/>
<keyword evidence="4 6" id="KW-0687">Ribonucleoprotein</keyword>
<evidence type="ECO:0000256" key="1">
    <source>
        <dbReference type="ARBA" id="ARBA00010528"/>
    </source>
</evidence>
<evidence type="ECO:0000256" key="2">
    <source>
        <dbReference type="ARBA" id="ARBA00011838"/>
    </source>
</evidence>
<comment type="function">
    <text evidence="6">One of the primary rRNA binding proteins, this protein initially binds near the 5'-end of the 23S rRNA. It is important during the early stages of 50S assembly. It makes multiple contacts with different domains of the 23S rRNA in the assembled 50S subunit and ribosome.</text>
</comment>
<dbReference type="InterPro" id="IPR002136">
    <property type="entry name" value="Ribosomal_uL4"/>
</dbReference>
<keyword evidence="6" id="KW-0694">RNA-binding</keyword>
<evidence type="ECO:0000256" key="6">
    <source>
        <dbReference type="HAMAP-Rule" id="MF_01328"/>
    </source>
</evidence>
<evidence type="ECO:0000313" key="8">
    <source>
        <dbReference type="EMBL" id="OUP59901.1"/>
    </source>
</evidence>
<dbReference type="Gene3D" id="3.40.1370.10">
    <property type="match status" value="1"/>
</dbReference>
<dbReference type="STRING" id="501571.GCA_900143195_01732"/>
<sequence>MPTVKVYNMAGQQTGEMELNAAVFGIEPNVPAMHAAVKNYLANCRQGTQSTLTRSEVRGGGIKPWRQKGTGRARQGSIRAPQWTHGGIALGPKPRSYRYSLNKKLKRLAMLSALSAKAQAGEMIVVDGLDMGEIKTKTFAGFLKSVESTGKALVVTPEVRKNIVKSAANIPGVRTTIASTLNVYDILNADMFIMDKDAVQKLEEVYA</sequence>
<evidence type="ECO:0000313" key="10">
    <source>
        <dbReference type="Proteomes" id="UP000195897"/>
    </source>
</evidence>
<comment type="subunit">
    <text evidence="2 6">Part of the 50S ribosomal subunit.</text>
</comment>
<dbReference type="AlphaFoldDB" id="A0A1Y4LXV0"/>
<dbReference type="InterPro" id="IPR013005">
    <property type="entry name" value="Ribosomal_uL4-like"/>
</dbReference>
<dbReference type="InterPro" id="IPR023574">
    <property type="entry name" value="Ribosomal_uL4_dom_sf"/>
</dbReference>
<dbReference type="HAMAP" id="MF_01328_B">
    <property type="entry name" value="Ribosomal_uL4_B"/>
    <property type="match status" value="1"/>
</dbReference>
<reference evidence="8" key="2">
    <citation type="journal article" date="2018" name="BMC Genomics">
        <title>Whole genome sequencing and function prediction of 133 gut anaerobes isolated from chicken caecum in pure cultures.</title>
        <authorList>
            <person name="Medvecky M."/>
            <person name="Cejkova D."/>
            <person name="Polansky O."/>
            <person name="Karasova D."/>
            <person name="Kubasova T."/>
            <person name="Cizek A."/>
            <person name="Rychlik I."/>
        </authorList>
    </citation>
    <scope>NUCLEOTIDE SEQUENCE</scope>
    <source>
        <strain evidence="8">An179</strain>
        <strain evidence="7">An180</strain>
    </source>
</reference>
<dbReference type="EMBL" id="NFKL01000004">
    <property type="protein sequence ID" value="OUP59901.1"/>
    <property type="molecule type" value="Genomic_DNA"/>
</dbReference>
<evidence type="ECO:0000256" key="3">
    <source>
        <dbReference type="ARBA" id="ARBA00022980"/>
    </source>
</evidence>
<name>A0A1Y4LXV0_9FIRM</name>